<evidence type="ECO:0000313" key="3">
    <source>
        <dbReference type="Proteomes" id="UP000324996"/>
    </source>
</evidence>
<dbReference type="Proteomes" id="UP000324996">
    <property type="component" value="Unassembled WGS sequence"/>
</dbReference>
<reference evidence="2 3" key="1">
    <citation type="submission" date="2019-09" db="EMBL/GenBank/DDBJ databases">
        <title>NBRP : Genome information of microbial organism related human and environment.</title>
        <authorList>
            <person name="Hattori M."/>
            <person name="Oshima K."/>
            <person name="Inaba H."/>
            <person name="Suda W."/>
            <person name="Sakamoto M."/>
            <person name="Iino T."/>
            <person name="Kitahara M."/>
            <person name="Oshida Y."/>
            <person name="Iida T."/>
            <person name="Kudo T."/>
            <person name="Itoh T."/>
            <person name="Ohkuma M."/>
        </authorList>
    </citation>
    <scope>NUCLEOTIDE SEQUENCE [LARGE SCALE GENOMIC DNA]</scope>
    <source>
        <strain evidence="2 3">Q-1</strain>
    </source>
</reference>
<proteinExistence type="predicted"/>
<sequence>MGLDPMRKGVIVLEIANRSPAARYGYVRPGDEIMNLQNEAMTTVADLLAITQQPWEEWVYRVRRNGRLLDCAVFKNGSAECRVAG</sequence>
<name>A0A5A7NB92_9PROT</name>
<dbReference type="SUPFAM" id="SSF50156">
    <property type="entry name" value="PDZ domain-like"/>
    <property type="match status" value="1"/>
</dbReference>
<dbReference type="InterPro" id="IPR036034">
    <property type="entry name" value="PDZ_sf"/>
</dbReference>
<feature type="domain" description="PDZ" evidence="1">
    <location>
        <begin position="1"/>
        <end position="77"/>
    </location>
</feature>
<gene>
    <name evidence="2" type="ORF">JCM17846_25970</name>
</gene>
<dbReference type="PROSITE" id="PS50106">
    <property type="entry name" value="PDZ"/>
    <property type="match status" value="1"/>
</dbReference>
<evidence type="ECO:0000259" key="1">
    <source>
        <dbReference type="PROSITE" id="PS50106"/>
    </source>
</evidence>
<organism evidence="2 3">
    <name type="scientific">Iodidimonas nitroreducens</name>
    <dbReference type="NCBI Taxonomy" id="1236968"/>
    <lineage>
        <taxon>Bacteria</taxon>
        <taxon>Pseudomonadati</taxon>
        <taxon>Pseudomonadota</taxon>
        <taxon>Alphaproteobacteria</taxon>
        <taxon>Iodidimonadales</taxon>
        <taxon>Iodidimonadaceae</taxon>
        <taxon>Iodidimonas</taxon>
    </lineage>
</organism>
<comment type="caution">
    <text evidence="2">The sequence shown here is derived from an EMBL/GenBank/DDBJ whole genome shotgun (WGS) entry which is preliminary data.</text>
</comment>
<accession>A0A5A7NB92</accession>
<dbReference type="Gene3D" id="2.30.42.10">
    <property type="match status" value="1"/>
</dbReference>
<evidence type="ECO:0000313" key="2">
    <source>
        <dbReference type="EMBL" id="GER04915.1"/>
    </source>
</evidence>
<dbReference type="AlphaFoldDB" id="A0A5A7NB92"/>
<dbReference type="EMBL" id="BKCN01000015">
    <property type="protein sequence ID" value="GER04915.1"/>
    <property type="molecule type" value="Genomic_DNA"/>
</dbReference>
<dbReference type="InterPro" id="IPR001478">
    <property type="entry name" value="PDZ"/>
</dbReference>
<keyword evidence="3" id="KW-1185">Reference proteome</keyword>
<protein>
    <recommendedName>
        <fullName evidence="1">PDZ domain-containing protein</fullName>
    </recommendedName>
</protein>